<dbReference type="Proteomes" id="UP000095283">
    <property type="component" value="Unplaced"/>
</dbReference>
<dbReference type="PANTHER" id="PTHR22742">
    <property type="entry name" value="EXPANSION, ISOFORM A-RELATED"/>
    <property type="match status" value="1"/>
</dbReference>
<dbReference type="PANTHER" id="PTHR22742:SF2">
    <property type="entry name" value="EXPANSION, ISOFORM A-RELATED"/>
    <property type="match status" value="1"/>
</dbReference>
<evidence type="ECO:0000313" key="2">
    <source>
        <dbReference type="Proteomes" id="UP000095283"/>
    </source>
</evidence>
<keyword evidence="2" id="KW-1185">Reference proteome</keyword>
<feature type="domain" description="MH2" evidence="1">
    <location>
        <begin position="20"/>
        <end position="72"/>
    </location>
</feature>
<evidence type="ECO:0000259" key="1">
    <source>
        <dbReference type="Pfam" id="PF03166"/>
    </source>
</evidence>
<dbReference type="InterPro" id="IPR017855">
    <property type="entry name" value="SMAD-like_dom_sf"/>
</dbReference>
<sequence>MSAFILNGVRRGKIHGYITNRCKRVAKAYLRKTTVIVDGSEEEFDGKTLGLNHFDNPERDEYTQDVKSKIGDVYIKNLLAY</sequence>
<dbReference type="SUPFAM" id="SSF49879">
    <property type="entry name" value="SMAD/FHA domain"/>
    <property type="match status" value="1"/>
</dbReference>
<dbReference type="WBParaSite" id="Hba_12315">
    <property type="protein sequence ID" value="Hba_12315"/>
    <property type="gene ID" value="Hba_12315"/>
</dbReference>
<organism evidence="2 3">
    <name type="scientific">Heterorhabditis bacteriophora</name>
    <name type="common">Entomopathogenic nematode worm</name>
    <dbReference type="NCBI Taxonomy" id="37862"/>
    <lineage>
        <taxon>Eukaryota</taxon>
        <taxon>Metazoa</taxon>
        <taxon>Ecdysozoa</taxon>
        <taxon>Nematoda</taxon>
        <taxon>Chromadorea</taxon>
        <taxon>Rhabditida</taxon>
        <taxon>Rhabditina</taxon>
        <taxon>Rhabditomorpha</taxon>
        <taxon>Strongyloidea</taxon>
        <taxon>Heterorhabditidae</taxon>
        <taxon>Heterorhabditis</taxon>
    </lineage>
</organism>
<protein>
    <submittedName>
        <fullName evidence="3">MH2 domain-containing protein</fullName>
    </submittedName>
</protein>
<dbReference type="GO" id="GO:0051239">
    <property type="term" value="P:regulation of multicellular organismal process"/>
    <property type="evidence" value="ECO:0007669"/>
    <property type="project" value="UniProtKB-ARBA"/>
</dbReference>
<dbReference type="Pfam" id="PF03166">
    <property type="entry name" value="MH2"/>
    <property type="match status" value="1"/>
</dbReference>
<name>A0A1I7X3Z7_HETBA</name>
<evidence type="ECO:0000313" key="3">
    <source>
        <dbReference type="WBParaSite" id="Hba_12315"/>
    </source>
</evidence>
<dbReference type="GO" id="GO:0009791">
    <property type="term" value="P:post-embryonic development"/>
    <property type="evidence" value="ECO:0007669"/>
    <property type="project" value="UniProtKB-ARBA"/>
</dbReference>
<accession>A0A1I7X3Z7</accession>
<dbReference type="AlphaFoldDB" id="A0A1I7X3Z7"/>
<dbReference type="GO" id="GO:0050793">
    <property type="term" value="P:regulation of developmental process"/>
    <property type="evidence" value="ECO:0007669"/>
    <property type="project" value="UniProtKB-ARBA"/>
</dbReference>
<reference evidence="3" key="1">
    <citation type="submission" date="2016-11" db="UniProtKB">
        <authorList>
            <consortium name="WormBaseParasite"/>
        </authorList>
    </citation>
    <scope>IDENTIFICATION</scope>
</reference>
<dbReference type="InterPro" id="IPR001132">
    <property type="entry name" value="SMAD_dom_Dwarfin-type"/>
</dbReference>
<proteinExistence type="predicted"/>
<dbReference type="GO" id="GO:0006355">
    <property type="term" value="P:regulation of DNA-templated transcription"/>
    <property type="evidence" value="ECO:0007669"/>
    <property type="project" value="InterPro"/>
</dbReference>
<dbReference type="InterPro" id="IPR008984">
    <property type="entry name" value="SMAD_FHA_dom_sf"/>
</dbReference>
<dbReference type="Gene3D" id="2.60.200.10">
    <property type="match status" value="1"/>
</dbReference>